<dbReference type="GO" id="GO:0051793">
    <property type="term" value="P:medium-chain fatty acid catabolic process"/>
    <property type="evidence" value="ECO:0007669"/>
    <property type="project" value="TreeGrafter"/>
</dbReference>
<keyword evidence="3" id="KW-1185">Reference proteome</keyword>
<dbReference type="KEGG" id="val:VDBG_09991"/>
<dbReference type="GO" id="GO:0008126">
    <property type="term" value="F:acetylesterase activity"/>
    <property type="evidence" value="ECO:0007669"/>
    <property type="project" value="TreeGrafter"/>
</dbReference>
<dbReference type="EMBL" id="DS985230">
    <property type="protein sequence ID" value="EEY23881.1"/>
    <property type="molecule type" value="Genomic_DNA"/>
</dbReference>
<dbReference type="GO" id="GO:0047372">
    <property type="term" value="F:monoacylglycerol lipase activity"/>
    <property type="evidence" value="ECO:0007669"/>
    <property type="project" value="TreeGrafter"/>
</dbReference>
<evidence type="ECO:0000313" key="2">
    <source>
        <dbReference type="EMBL" id="EEY23881.1"/>
    </source>
</evidence>
<dbReference type="PANTHER" id="PTHR10794:SF63">
    <property type="entry name" value="ALPHA_BETA HYDROLASE 1, ISOFORM A"/>
    <property type="match status" value="1"/>
</dbReference>
<organism evidence="3">
    <name type="scientific">Verticillium alfalfae (strain VaMs.102 / ATCC MYA-4576 / FGSC 10136)</name>
    <name type="common">Verticillium wilt of alfalfa</name>
    <name type="synonym">Verticillium albo-atrum</name>
    <dbReference type="NCBI Taxonomy" id="526221"/>
    <lineage>
        <taxon>Eukaryota</taxon>
        <taxon>Fungi</taxon>
        <taxon>Dikarya</taxon>
        <taxon>Ascomycota</taxon>
        <taxon>Pezizomycotina</taxon>
        <taxon>Sordariomycetes</taxon>
        <taxon>Hypocreomycetidae</taxon>
        <taxon>Glomerellales</taxon>
        <taxon>Plectosphaerellaceae</taxon>
        <taxon>Verticillium</taxon>
    </lineage>
</organism>
<dbReference type="Proteomes" id="UP000008698">
    <property type="component" value="Unassembled WGS sequence"/>
</dbReference>
<sequence length="119" mass="13046">MTVDIVKEYARENSEEIEAHTQLNLDAILSVTTLTEFDKEVHCQTWGYPTVFSYYRDASSSDAVLAIRIPFLALHAADDPNANVSALADAVEKAHRGLRWGVLPGSFADLPADGVVQRA</sequence>
<protein>
    <submittedName>
        <fullName evidence="2">Medium-chain fatty acid ethyl ester synthase/esterase</fullName>
    </submittedName>
</protein>
<dbReference type="HOGENOM" id="CLU_2063268_0_0_1"/>
<gene>
    <name evidence="2" type="ORF">VDBG_09991</name>
</gene>
<dbReference type="InterPro" id="IPR029058">
    <property type="entry name" value="AB_hydrolase_fold"/>
</dbReference>
<dbReference type="PANTHER" id="PTHR10794">
    <property type="entry name" value="ABHYDROLASE DOMAIN-CONTAINING PROTEIN"/>
    <property type="match status" value="1"/>
</dbReference>
<dbReference type="OrthoDB" id="5954035at2759"/>
<evidence type="ECO:0000256" key="1">
    <source>
        <dbReference type="ARBA" id="ARBA00010884"/>
    </source>
</evidence>
<dbReference type="RefSeq" id="XP_002999951.1">
    <property type="nucleotide sequence ID" value="XM_002999905.1"/>
</dbReference>
<evidence type="ECO:0000313" key="3">
    <source>
        <dbReference type="Proteomes" id="UP000008698"/>
    </source>
</evidence>
<dbReference type="SUPFAM" id="SSF53474">
    <property type="entry name" value="alpha/beta-Hydrolases"/>
    <property type="match status" value="1"/>
</dbReference>
<reference evidence="3" key="1">
    <citation type="journal article" date="2011" name="PLoS Pathog.">
        <title>Comparative genomics yields insights into niche adaptation of plant vascular wilt pathogens.</title>
        <authorList>
            <person name="Klosterman S.J."/>
            <person name="Subbarao K.V."/>
            <person name="Kang S."/>
            <person name="Veronese P."/>
            <person name="Gold S.E."/>
            <person name="Thomma B.P.H.J."/>
            <person name="Chen Z."/>
            <person name="Henrissat B."/>
            <person name="Lee Y.-H."/>
            <person name="Park J."/>
            <person name="Garcia-Pedrajas M.D."/>
            <person name="Barbara D.J."/>
            <person name="Anchieta A."/>
            <person name="de Jonge R."/>
            <person name="Santhanam P."/>
            <person name="Maruthachalam K."/>
            <person name="Atallah Z."/>
            <person name="Amyotte S.G."/>
            <person name="Paz Z."/>
            <person name="Inderbitzin P."/>
            <person name="Hayes R.J."/>
            <person name="Heiman D.I."/>
            <person name="Young S."/>
            <person name="Zeng Q."/>
            <person name="Engels R."/>
            <person name="Galagan J."/>
            <person name="Cuomo C.A."/>
            <person name="Dobinson K.F."/>
            <person name="Ma L.-J."/>
        </authorList>
    </citation>
    <scope>NUCLEOTIDE SEQUENCE [LARGE SCALE GENOMIC DNA]</scope>
    <source>
        <strain evidence="3">VaMs.102 / ATCC MYA-4576 / FGSC 10136</strain>
    </source>
</reference>
<dbReference type="InterPro" id="IPR050960">
    <property type="entry name" value="AB_hydrolase_4_sf"/>
</dbReference>
<comment type="similarity">
    <text evidence="1">Belongs to the AB hydrolase superfamily. AB hydrolase 4 family.</text>
</comment>
<dbReference type="AlphaFoldDB" id="C9SYL6"/>
<name>C9SYL6_VERA1</name>
<accession>C9SYL6</accession>
<dbReference type="GO" id="GO:0051792">
    <property type="term" value="P:medium-chain fatty acid biosynthetic process"/>
    <property type="evidence" value="ECO:0007669"/>
    <property type="project" value="TreeGrafter"/>
</dbReference>
<dbReference type="GeneID" id="9531743"/>
<proteinExistence type="inferred from homology"/>